<dbReference type="PROSITE" id="PS00191">
    <property type="entry name" value="CYTOCHROME_B5_1"/>
    <property type="match status" value="1"/>
</dbReference>
<dbReference type="AlphaFoldDB" id="A0A0H5BZJ6"/>
<evidence type="ECO:0000256" key="7">
    <source>
        <dbReference type="ARBA" id="ARBA00022848"/>
    </source>
</evidence>
<protein>
    <submittedName>
        <fullName evidence="15">Cytochrome b5</fullName>
    </submittedName>
</protein>
<keyword evidence="2" id="KW-0813">Transport</keyword>
<dbReference type="InterPro" id="IPR018506">
    <property type="entry name" value="Cyt_B5_heme-BS"/>
</dbReference>
<evidence type="ECO:0000256" key="8">
    <source>
        <dbReference type="ARBA" id="ARBA00022982"/>
    </source>
</evidence>
<name>A0A0H5BZJ6_CYBJN</name>
<dbReference type="PRINTS" id="PR00363">
    <property type="entry name" value="CYTOCHROMEB5"/>
</dbReference>
<dbReference type="SMART" id="SM01117">
    <property type="entry name" value="Cyt-b5"/>
    <property type="match status" value="1"/>
</dbReference>
<dbReference type="Gene3D" id="3.10.120.10">
    <property type="entry name" value="Cytochrome b5-like heme/steroid binding domain"/>
    <property type="match status" value="1"/>
</dbReference>
<keyword evidence="13" id="KW-1133">Transmembrane helix</keyword>
<evidence type="ECO:0000313" key="16">
    <source>
        <dbReference type="Proteomes" id="UP000038830"/>
    </source>
</evidence>
<keyword evidence="6" id="KW-0256">Endoplasmic reticulum</keyword>
<feature type="transmembrane region" description="Helical" evidence="13">
    <location>
        <begin position="103"/>
        <end position="122"/>
    </location>
</feature>
<dbReference type="EMBL" id="CDQK01000001">
    <property type="protein sequence ID" value="CEP20950.1"/>
    <property type="molecule type" value="Genomic_DNA"/>
</dbReference>
<keyword evidence="4 13" id="KW-0812">Transmembrane</keyword>
<evidence type="ECO:0000256" key="12">
    <source>
        <dbReference type="ARBA" id="ARBA00038168"/>
    </source>
</evidence>
<dbReference type="GO" id="GO:0020037">
    <property type="term" value="F:heme binding"/>
    <property type="evidence" value="ECO:0007669"/>
    <property type="project" value="UniProtKB-UniRule"/>
</dbReference>
<dbReference type="InterPro" id="IPR001199">
    <property type="entry name" value="Cyt_B5-like_heme/steroid-bd"/>
</dbReference>
<accession>A0A0H5BZJ6</accession>
<evidence type="ECO:0000256" key="6">
    <source>
        <dbReference type="ARBA" id="ARBA00022824"/>
    </source>
</evidence>
<sequence>MSSTTTKVYTFDEISKHNTKDDLWMVIDGKVYDCTAFLDEHPGGEEVMTDCGGIDATGPFDDIGHSEEAREMLEPMLIGVVDGPLPSSSGPGASATTGGEQNVGLVIAIIVLILAILGYVLFAQ</sequence>
<evidence type="ECO:0000259" key="14">
    <source>
        <dbReference type="PROSITE" id="PS50255"/>
    </source>
</evidence>
<keyword evidence="3 13" id="KW-0349">Heme</keyword>
<dbReference type="PROSITE" id="PS50255">
    <property type="entry name" value="CYTOCHROME_B5_2"/>
    <property type="match status" value="1"/>
</dbReference>
<evidence type="ECO:0000256" key="4">
    <source>
        <dbReference type="ARBA" id="ARBA00022692"/>
    </source>
</evidence>
<dbReference type="InterPro" id="IPR050668">
    <property type="entry name" value="Cytochrome_b5"/>
</dbReference>
<keyword evidence="10 13" id="KW-0472">Membrane</keyword>
<evidence type="ECO:0000256" key="3">
    <source>
        <dbReference type="ARBA" id="ARBA00022617"/>
    </source>
</evidence>
<organism evidence="15 16">
    <name type="scientific">Cyberlindnera jadinii (strain ATCC 18201 / CBS 1600 / BCRC 20928 / JCM 3617 / NBRC 0987 / NRRL Y-1542)</name>
    <name type="common">Torula yeast</name>
    <name type="synonym">Candida utilis</name>
    <dbReference type="NCBI Taxonomy" id="983966"/>
    <lineage>
        <taxon>Eukaryota</taxon>
        <taxon>Fungi</taxon>
        <taxon>Dikarya</taxon>
        <taxon>Ascomycota</taxon>
        <taxon>Saccharomycotina</taxon>
        <taxon>Saccharomycetes</taxon>
        <taxon>Phaffomycetales</taxon>
        <taxon>Phaffomycetaceae</taxon>
        <taxon>Cyberlindnera</taxon>
    </lineage>
</organism>
<comment type="similarity">
    <text evidence="12 13">Belongs to the cytochrome b5 family.</text>
</comment>
<gene>
    <name evidence="15" type="primary">CYB5</name>
    <name evidence="15" type="ORF">BN1211_0937</name>
</gene>
<evidence type="ECO:0000256" key="13">
    <source>
        <dbReference type="RuleBase" id="RU362121"/>
    </source>
</evidence>
<reference evidence="16" key="1">
    <citation type="journal article" date="2015" name="J. Biotechnol.">
        <title>The structure of the Cyberlindnera jadinii genome and its relation to Candida utilis analyzed by the occurrence of single nucleotide polymorphisms.</title>
        <authorList>
            <person name="Rupp O."/>
            <person name="Brinkrolf K."/>
            <person name="Buerth C."/>
            <person name="Kunigo M."/>
            <person name="Schneider J."/>
            <person name="Jaenicke S."/>
            <person name="Goesmann A."/>
            <person name="Puehler A."/>
            <person name="Jaeger K.-E."/>
            <person name="Ernst J.F."/>
        </authorList>
    </citation>
    <scope>NUCLEOTIDE SEQUENCE [LARGE SCALE GENOMIC DNA]</scope>
    <source>
        <strain evidence="16">ATCC 18201 / CBS 1600 / BCRC 20928 / JCM 3617 / NBRC 0987 / NRRL Y-1542</strain>
    </source>
</reference>
<proteinExistence type="inferred from homology"/>
<evidence type="ECO:0000256" key="2">
    <source>
        <dbReference type="ARBA" id="ARBA00022448"/>
    </source>
</evidence>
<evidence type="ECO:0000256" key="9">
    <source>
        <dbReference type="ARBA" id="ARBA00023004"/>
    </source>
</evidence>
<dbReference type="SUPFAM" id="SSF55856">
    <property type="entry name" value="Cytochrome b5-like heme/steroid binding domain"/>
    <property type="match status" value="1"/>
</dbReference>
<evidence type="ECO:0000256" key="5">
    <source>
        <dbReference type="ARBA" id="ARBA00022723"/>
    </source>
</evidence>
<evidence type="ECO:0000256" key="10">
    <source>
        <dbReference type="ARBA" id="ARBA00023136"/>
    </source>
</evidence>
<feature type="domain" description="Cytochrome b5 heme-binding" evidence="14">
    <location>
        <begin position="6"/>
        <end position="82"/>
    </location>
</feature>
<dbReference type="PANTHER" id="PTHR19359:SF150">
    <property type="entry name" value="CYTOCHROME B5"/>
    <property type="match status" value="1"/>
</dbReference>
<keyword evidence="5 13" id="KW-0479">Metal-binding</keyword>
<keyword evidence="7" id="KW-0492">Microsome</keyword>
<keyword evidence="9 13" id="KW-0408">Iron</keyword>
<dbReference type="Proteomes" id="UP000038830">
    <property type="component" value="Unassembled WGS sequence"/>
</dbReference>
<dbReference type="GO" id="GO:0005789">
    <property type="term" value="C:endoplasmic reticulum membrane"/>
    <property type="evidence" value="ECO:0007669"/>
    <property type="project" value="UniProtKB-SubCell"/>
</dbReference>
<dbReference type="PANTHER" id="PTHR19359">
    <property type="entry name" value="CYTOCHROME B5"/>
    <property type="match status" value="1"/>
</dbReference>
<evidence type="ECO:0000256" key="1">
    <source>
        <dbReference type="ARBA" id="ARBA00004131"/>
    </source>
</evidence>
<keyword evidence="8" id="KW-0249">Electron transport</keyword>
<evidence type="ECO:0000256" key="11">
    <source>
        <dbReference type="ARBA" id="ARBA00037877"/>
    </source>
</evidence>
<comment type="subcellular location">
    <subcellularLocation>
        <location evidence="1">Endoplasmic reticulum membrane</location>
        <topology evidence="1">Single-pass membrane protein</topology>
        <orientation evidence="1">Cytoplasmic side</orientation>
    </subcellularLocation>
    <subcellularLocation>
        <location evidence="11">Microsome membrane</location>
        <topology evidence="11">Single-pass membrane protein</topology>
        <orientation evidence="11">Cytoplasmic side</orientation>
    </subcellularLocation>
</comment>
<dbReference type="GO" id="GO:0046872">
    <property type="term" value="F:metal ion binding"/>
    <property type="evidence" value="ECO:0007669"/>
    <property type="project" value="UniProtKB-UniRule"/>
</dbReference>
<dbReference type="Pfam" id="PF00173">
    <property type="entry name" value="Cyt-b5"/>
    <property type="match status" value="1"/>
</dbReference>
<dbReference type="InterPro" id="IPR036400">
    <property type="entry name" value="Cyt_B5-like_heme/steroid_sf"/>
</dbReference>
<dbReference type="FunFam" id="3.10.120.10:FF:000002">
    <property type="entry name" value="Cytochrome b5 type B"/>
    <property type="match status" value="1"/>
</dbReference>
<evidence type="ECO:0000313" key="15">
    <source>
        <dbReference type="EMBL" id="CEP20950.1"/>
    </source>
</evidence>